<gene>
    <name evidence="3" type="ORF">FC08_GL001447</name>
</gene>
<keyword evidence="1" id="KW-0521">NADP</keyword>
<evidence type="ECO:0000256" key="2">
    <source>
        <dbReference type="ARBA" id="ARBA00023002"/>
    </source>
</evidence>
<keyword evidence="2" id="KW-0560">Oxidoreductase</keyword>
<proteinExistence type="predicted"/>
<dbReference type="PANTHER" id="PTHR43150">
    <property type="entry name" value="HYPERKINETIC, ISOFORM M"/>
    <property type="match status" value="1"/>
</dbReference>
<evidence type="ECO:0000256" key="1">
    <source>
        <dbReference type="ARBA" id="ARBA00022857"/>
    </source>
</evidence>
<organism evidence="3 4">
    <name type="scientific">Latilactobacillus curvatus JCM 1096 = DSM 20019</name>
    <dbReference type="NCBI Taxonomy" id="1293592"/>
    <lineage>
        <taxon>Bacteria</taxon>
        <taxon>Bacillati</taxon>
        <taxon>Bacillota</taxon>
        <taxon>Bacilli</taxon>
        <taxon>Lactobacillales</taxon>
        <taxon>Lactobacillaceae</taxon>
        <taxon>Latilactobacillus</taxon>
    </lineage>
</organism>
<dbReference type="PANTHER" id="PTHR43150:SF4">
    <property type="entry name" value="L-GLYCERALDEHYDE 3-PHOSPHATE REDUCTASE"/>
    <property type="match status" value="1"/>
</dbReference>
<dbReference type="GO" id="GO:0016491">
    <property type="term" value="F:oxidoreductase activity"/>
    <property type="evidence" value="ECO:0007669"/>
    <property type="project" value="UniProtKB-KW"/>
</dbReference>
<dbReference type="Proteomes" id="UP000050828">
    <property type="component" value="Unassembled WGS sequence"/>
</dbReference>
<dbReference type="SUPFAM" id="SSF51430">
    <property type="entry name" value="NAD(P)-linked oxidoreductase"/>
    <property type="match status" value="1"/>
</dbReference>
<evidence type="ECO:0008006" key="5">
    <source>
        <dbReference type="Google" id="ProtNLM"/>
    </source>
</evidence>
<dbReference type="EMBL" id="AZDL01000063">
    <property type="protein sequence ID" value="KRK90622.1"/>
    <property type="molecule type" value="Genomic_DNA"/>
</dbReference>
<dbReference type="InterPro" id="IPR005399">
    <property type="entry name" value="K_chnl_volt-dep_bsu_KCNAB-rel"/>
</dbReference>
<evidence type="ECO:0000313" key="4">
    <source>
        <dbReference type="Proteomes" id="UP000050828"/>
    </source>
</evidence>
<name>A0AAJ0LDX7_LATCU</name>
<dbReference type="AlphaFoldDB" id="A0AAJ0LDX7"/>
<accession>A0AAJ0LDX7</accession>
<dbReference type="Gene3D" id="3.20.20.100">
    <property type="entry name" value="NADP-dependent oxidoreductase domain"/>
    <property type="match status" value="1"/>
</dbReference>
<comment type="caution">
    <text evidence="3">The sequence shown here is derived from an EMBL/GenBank/DDBJ whole genome shotgun (WGS) entry which is preliminary data.</text>
</comment>
<sequence length="64" mass="7275">MYHALETRYQGMQYNRVGHSGLKLPAISLGLWHNFGETDKMATQKETIFGAFDMGITHFDLANN</sequence>
<reference evidence="3 4" key="1">
    <citation type="journal article" date="2015" name="Genome Announc.">
        <title>Expanding the biotechnology potential of lactobacilli through comparative genomics of 213 strains and associated genera.</title>
        <authorList>
            <person name="Sun Z."/>
            <person name="Harris H.M."/>
            <person name="McCann A."/>
            <person name="Guo C."/>
            <person name="Argimon S."/>
            <person name="Zhang W."/>
            <person name="Yang X."/>
            <person name="Jeffery I.B."/>
            <person name="Cooney J.C."/>
            <person name="Kagawa T.F."/>
            <person name="Liu W."/>
            <person name="Song Y."/>
            <person name="Salvetti E."/>
            <person name="Wrobel A."/>
            <person name="Rasinkangas P."/>
            <person name="Parkhill J."/>
            <person name="Rea M.C."/>
            <person name="O'Sullivan O."/>
            <person name="Ritari J."/>
            <person name="Douillard F.P."/>
            <person name="Paul Ross R."/>
            <person name="Yang R."/>
            <person name="Briner A.E."/>
            <person name="Felis G.E."/>
            <person name="de Vos W.M."/>
            <person name="Barrangou R."/>
            <person name="Klaenhammer T.R."/>
            <person name="Caufield P.W."/>
            <person name="Cui Y."/>
            <person name="Zhang H."/>
            <person name="O'Toole P.W."/>
        </authorList>
    </citation>
    <scope>NUCLEOTIDE SEQUENCE [LARGE SCALE GENOMIC DNA]</scope>
    <source>
        <strain evidence="3 4">DSM 20019</strain>
    </source>
</reference>
<dbReference type="InterPro" id="IPR036812">
    <property type="entry name" value="NAD(P)_OxRdtase_dom_sf"/>
</dbReference>
<evidence type="ECO:0000313" key="3">
    <source>
        <dbReference type="EMBL" id="KRK90622.1"/>
    </source>
</evidence>
<protein>
    <recommendedName>
        <fullName evidence="5">NADP-dependent oxidoreductase domain-containing protein</fullName>
    </recommendedName>
</protein>
<dbReference type="GO" id="GO:0051596">
    <property type="term" value="P:methylglyoxal catabolic process"/>
    <property type="evidence" value="ECO:0007669"/>
    <property type="project" value="TreeGrafter"/>
</dbReference>